<evidence type="ECO:0000313" key="2">
    <source>
        <dbReference type="EMBL" id="AMG74316.1"/>
    </source>
</evidence>
<evidence type="ECO:0000256" key="1">
    <source>
        <dbReference type="SAM" id="MobiDB-lite"/>
    </source>
</evidence>
<sequence>MSDSSAFSGIALPSLTLSARLGEVAAHLAAPLTDRLTEEQRALTLGIARRLVGEAAAALGAGIDAAVLWRDWLAQGLPGAERLAAPCFARAEEHRWRALPAPHRDTSSPVDGTSDEGAADVPPAAPQAPLTPVDKAYLDLTIADRRRFDALGNPCIAVADLDPEIYRALLGDVVEWQAHAGVDTNAVAELDDAACAAAARQAPESGIDAAAAAYHTALVADGALSDAAAAAAMRHDWPALIGLAAAAHRRPYGEMALALVSAEAAALPPLLAPLRIDHGAIAPIEASLARVPARALAGAPEGEG</sequence>
<evidence type="ECO:0000313" key="3">
    <source>
        <dbReference type="Proteomes" id="UP000058599"/>
    </source>
</evidence>
<gene>
    <name evidence="2" type="ORF">SGRAN_1939</name>
</gene>
<name>A0AA86L2Y3_9SPHN</name>
<organism evidence="2 3">
    <name type="scientific">Sphingopyxis granuli</name>
    <dbReference type="NCBI Taxonomy" id="267128"/>
    <lineage>
        <taxon>Bacteria</taxon>
        <taxon>Pseudomonadati</taxon>
        <taxon>Pseudomonadota</taxon>
        <taxon>Alphaproteobacteria</taxon>
        <taxon>Sphingomonadales</taxon>
        <taxon>Sphingomonadaceae</taxon>
        <taxon>Sphingopyxis</taxon>
    </lineage>
</organism>
<reference evidence="2 3" key="1">
    <citation type="journal article" date="2016" name="BMC Genomics">
        <title>Genomic analysis of the nitrate-respiring Sphingopyxis granuli (formerly Sphingomonas macrogoltabida) strain TFA.</title>
        <authorList>
            <person name="Garcia-Romero I."/>
            <person name="Perez-Pulido A.J."/>
            <person name="Gonzalez-Flores Y.E."/>
            <person name="Reyes-Ramirez F."/>
            <person name="Santero E."/>
            <person name="Floriano B."/>
        </authorList>
    </citation>
    <scope>NUCLEOTIDE SEQUENCE [LARGE SCALE GENOMIC DNA]</scope>
    <source>
        <strain evidence="2 3">TFA</strain>
    </source>
</reference>
<protein>
    <submittedName>
        <fullName evidence="2">Uncharacterized protein</fullName>
    </submittedName>
</protein>
<proteinExistence type="predicted"/>
<keyword evidence="3" id="KW-1185">Reference proteome</keyword>
<dbReference type="Proteomes" id="UP000058599">
    <property type="component" value="Chromosome"/>
</dbReference>
<accession>A0AA86L2Y3</accession>
<dbReference type="KEGG" id="sgi:SGRAN_1939"/>
<dbReference type="RefSeq" id="WP_067183073.1">
    <property type="nucleotide sequence ID" value="NZ_CP012199.1"/>
</dbReference>
<dbReference type="EMBL" id="CP012199">
    <property type="protein sequence ID" value="AMG74316.1"/>
    <property type="molecule type" value="Genomic_DNA"/>
</dbReference>
<feature type="region of interest" description="Disordered" evidence="1">
    <location>
        <begin position="98"/>
        <end position="128"/>
    </location>
</feature>
<dbReference type="AlphaFoldDB" id="A0AA86L2Y3"/>